<dbReference type="InterPro" id="IPR000789">
    <property type="entry name" value="Cyclin-dep_kinase_reg-sub"/>
</dbReference>
<name>A0AAD8PE14_BABGI</name>
<comment type="caution">
    <text evidence="2">The sequence shown here is derived from an EMBL/GenBank/DDBJ whole genome shotgun (WGS) entry which is preliminary data.</text>
</comment>
<evidence type="ECO:0000313" key="3">
    <source>
        <dbReference type="Proteomes" id="UP001230268"/>
    </source>
</evidence>
<reference evidence="2" key="1">
    <citation type="submission" date="2023-08" db="EMBL/GenBank/DDBJ databases">
        <title>Draft sequence of the Babesia gibsoni genome.</title>
        <authorList>
            <person name="Yamagishi J.Y."/>
            <person name="Xuan X.X."/>
        </authorList>
    </citation>
    <scope>NUCLEOTIDE SEQUENCE</scope>
    <source>
        <strain evidence="2">Azabu</strain>
    </source>
</reference>
<evidence type="ECO:0000313" key="2">
    <source>
        <dbReference type="EMBL" id="KAK1442997.1"/>
    </source>
</evidence>
<comment type="similarity">
    <text evidence="1">Belongs to the CKS family.</text>
</comment>
<keyword evidence="1" id="KW-0132">Cell division</keyword>
<accession>A0AAD8PE14</accession>
<keyword evidence="3" id="KW-1185">Reference proteome</keyword>
<keyword evidence="1" id="KW-0131">Cell cycle</keyword>
<dbReference type="AlphaFoldDB" id="A0AAD8PE14"/>
<evidence type="ECO:0000256" key="1">
    <source>
        <dbReference type="RuleBase" id="RU311113"/>
    </source>
</evidence>
<dbReference type="EMBL" id="JAVEPI010000003">
    <property type="protein sequence ID" value="KAK1442997.1"/>
    <property type="molecule type" value="Genomic_DNA"/>
</dbReference>
<proteinExistence type="inferred from homology"/>
<sequence length="229" mass="26446">MKGEVTVQPSQLPFSFKEIEKAKHTTCTKKNVSDINAKIAQGFKMMLESSFLIMPRHVRLARANYKTSDANIAEDSYKATSTPGGRKRKRSIQSDFWSRIDSGEIDVQPTIDDWRKSMEPLRAPKVDTNMHNFAICTTNMTDYSYKSTAFGDVYYSPRFCDNKYIYRFVILTKGVRNEAYRILRSCGRCFLSESQIIHQLGIDLSPGWEHFMLFRSKLDELILRRPIGT</sequence>
<dbReference type="SUPFAM" id="SSF55637">
    <property type="entry name" value="Cell cycle regulatory proteins"/>
    <property type="match status" value="1"/>
</dbReference>
<protein>
    <recommendedName>
        <fullName evidence="1">Cyclin-dependent kinases regulatory subunit</fullName>
    </recommendedName>
</protein>
<gene>
    <name evidence="2" type="ORF">BgAZ_305150</name>
</gene>
<comment type="function">
    <text evidence="1">Binds to the catalytic subunit of the cyclin dependent kinases and is essential for their biological function.</text>
</comment>
<dbReference type="Gene3D" id="3.30.170.10">
    <property type="entry name" value="Cyclin-dependent kinase, regulatory subunit"/>
    <property type="match status" value="1"/>
</dbReference>
<dbReference type="GO" id="GO:0051301">
    <property type="term" value="P:cell division"/>
    <property type="evidence" value="ECO:0007669"/>
    <property type="project" value="UniProtKB-UniRule"/>
</dbReference>
<dbReference type="Proteomes" id="UP001230268">
    <property type="component" value="Unassembled WGS sequence"/>
</dbReference>
<organism evidence="2 3">
    <name type="scientific">Babesia gibsoni</name>
    <dbReference type="NCBI Taxonomy" id="33632"/>
    <lineage>
        <taxon>Eukaryota</taxon>
        <taxon>Sar</taxon>
        <taxon>Alveolata</taxon>
        <taxon>Apicomplexa</taxon>
        <taxon>Aconoidasida</taxon>
        <taxon>Piroplasmida</taxon>
        <taxon>Babesiidae</taxon>
        <taxon>Babesia</taxon>
    </lineage>
</organism>
<dbReference type="SMART" id="SM01084">
    <property type="entry name" value="CKS"/>
    <property type="match status" value="1"/>
</dbReference>
<dbReference type="InterPro" id="IPR036858">
    <property type="entry name" value="Cyclin-dep_kinase_reg-sub_sf"/>
</dbReference>
<dbReference type="Pfam" id="PF01111">
    <property type="entry name" value="CKS"/>
    <property type="match status" value="1"/>
</dbReference>
<dbReference type="GO" id="GO:0016538">
    <property type="term" value="F:cyclin-dependent protein serine/threonine kinase regulator activity"/>
    <property type="evidence" value="ECO:0007669"/>
    <property type="project" value="InterPro"/>
</dbReference>